<evidence type="ECO:0000313" key="2">
    <source>
        <dbReference type="Proteomes" id="UP000095464"/>
    </source>
</evidence>
<reference evidence="2" key="1">
    <citation type="submission" date="2015-11" db="EMBL/GenBank/DDBJ databases">
        <title>Genomic diversity of Staphylococcus saprophyticus strains from urinary tract infections, animal surfaces, and fermented foods.</title>
        <authorList>
            <person name="Wolfe B.E."/>
        </authorList>
    </citation>
    <scope>NUCLEOTIDE SEQUENCE [LARGE SCALE GENOMIC DNA]</scope>
    <source>
        <strain evidence="2">738_7</strain>
    </source>
</reference>
<comment type="caution">
    <text evidence="1">The sequence shown here is derived from an EMBL/GenBank/DDBJ whole genome shotgun (WGS) entry which is preliminary data.</text>
</comment>
<accession>A0AAP7LUY7</accession>
<evidence type="ECO:0000313" key="1">
    <source>
        <dbReference type="EMBL" id="OEK58922.1"/>
    </source>
</evidence>
<dbReference type="RefSeq" id="WP_069854322.1">
    <property type="nucleotide sequence ID" value="NZ_LNPX01000004.1"/>
</dbReference>
<sequence length="79" mass="9134">MANTVYSIVTINENGGEMVESFSNKETALIEVNKMKRHFRLLNIQNVKVYLSELNYDSKQNRILDDKLVNPQSTLKIEC</sequence>
<gene>
    <name evidence="1" type="ORF">ASS94_00945</name>
</gene>
<organism evidence="1 2">
    <name type="scientific">Staphylococcus equorum</name>
    <dbReference type="NCBI Taxonomy" id="246432"/>
    <lineage>
        <taxon>Bacteria</taxon>
        <taxon>Bacillati</taxon>
        <taxon>Bacillota</taxon>
        <taxon>Bacilli</taxon>
        <taxon>Bacillales</taxon>
        <taxon>Staphylococcaceae</taxon>
        <taxon>Staphylococcus</taxon>
    </lineage>
</organism>
<protein>
    <submittedName>
        <fullName evidence="1">Uncharacterized protein</fullName>
    </submittedName>
</protein>
<dbReference type="EMBL" id="LNPX01000004">
    <property type="protein sequence ID" value="OEK58922.1"/>
    <property type="molecule type" value="Genomic_DNA"/>
</dbReference>
<proteinExistence type="predicted"/>
<dbReference type="AlphaFoldDB" id="A0AAP7LUY7"/>
<dbReference type="Proteomes" id="UP000095464">
    <property type="component" value="Unassembled WGS sequence"/>
</dbReference>
<name>A0AAP7LUY7_9STAP</name>